<evidence type="ECO:0000313" key="9">
    <source>
        <dbReference type="EMBL" id="SVC12759.1"/>
    </source>
</evidence>
<dbReference type="SUPFAM" id="SSF102114">
    <property type="entry name" value="Radical SAM enzymes"/>
    <property type="match status" value="1"/>
</dbReference>
<dbReference type="InterPro" id="IPR007197">
    <property type="entry name" value="rSAM"/>
</dbReference>
<evidence type="ECO:0000256" key="1">
    <source>
        <dbReference type="ARBA" id="ARBA00001966"/>
    </source>
</evidence>
<dbReference type="GO" id="GO:0046872">
    <property type="term" value="F:metal ion binding"/>
    <property type="evidence" value="ECO:0007669"/>
    <property type="project" value="UniProtKB-KW"/>
</dbReference>
<dbReference type="GO" id="GO:0035597">
    <property type="term" value="F:tRNA-2-methylthio-N(6)-dimethylallyladenosine(37) synthase activity"/>
    <property type="evidence" value="ECO:0007669"/>
    <property type="project" value="TreeGrafter"/>
</dbReference>
<keyword evidence="6" id="KW-0411">Iron-sulfur</keyword>
<feature type="domain" description="Radical SAM core" evidence="8">
    <location>
        <begin position="160"/>
        <end position="229"/>
    </location>
</feature>
<keyword evidence="2" id="KW-0004">4Fe-4S</keyword>
<dbReference type="InterPro" id="IPR058240">
    <property type="entry name" value="rSAM_sf"/>
</dbReference>
<organism evidence="9">
    <name type="scientific">marine metagenome</name>
    <dbReference type="NCBI Taxonomy" id="408172"/>
    <lineage>
        <taxon>unclassified sequences</taxon>
        <taxon>metagenomes</taxon>
        <taxon>ecological metagenomes</taxon>
    </lineage>
</organism>
<dbReference type="SFLD" id="SFLDS00029">
    <property type="entry name" value="Radical_SAM"/>
    <property type="match status" value="1"/>
</dbReference>
<dbReference type="InterPro" id="IPR020612">
    <property type="entry name" value="Methylthiotransferase_CS"/>
</dbReference>
<dbReference type="Pfam" id="PF04055">
    <property type="entry name" value="Radical_SAM"/>
    <property type="match status" value="1"/>
</dbReference>
<reference evidence="9" key="1">
    <citation type="submission" date="2018-05" db="EMBL/GenBank/DDBJ databases">
        <authorList>
            <person name="Lanie J.A."/>
            <person name="Ng W.-L."/>
            <person name="Kazmierczak K.M."/>
            <person name="Andrzejewski T.M."/>
            <person name="Davidsen T.M."/>
            <person name="Wayne K.J."/>
            <person name="Tettelin H."/>
            <person name="Glass J.I."/>
            <person name="Rusch D."/>
            <person name="Podicherti R."/>
            <person name="Tsui H.-C.T."/>
            <person name="Winkler M.E."/>
        </authorList>
    </citation>
    <scope>NUCLEOTIDE SEQUENCE</scope>
</reference>
<feature type="domain" description="MTTase N-terminal" evidence="7">
    <location>
        <begin position="9"/>
        <end position="125"/>
    </location>
</feature>
<keyword evidence="5" id="KW-0408">Iron</keyword>
<dbReference type="FunFam" id="3.40.50.12160:FF:000003">
    <property type="entry name" value="CDK5 regulatory subunit-associated protein 1"/>
    <property type="match status" value="1"/>
</dbReference>
<evidence type="ECO:0000256" key="3">
    <source>
        <dbReference type="ARBA" id="ARBA00022691"/>
    </source>
</evidence>
<dbReference type="Gene3D" id="3.40.50.12160">
    <property type="entry name" value="Methylthiotransferase, N-terminal domain"/>
    <property type="match status" value="1"/>
</dbReference>
<accession>A0A382JLZ5</accession>
<dbReference type="PROSITE" id="PS51449">
    <property type="entry name" value="MTTASE_N"/>
    <property type="match status" value="1"/>
</dbReference>
<dbReference type="GO" id="GO:0051539">
    <property type="term" value="F:4 iron, 4 sulfur cluster binding"/>
    <property type="evidence" value="ECO:0007669"/>
    <property type="project" value="UniProtKB-KW"/>
</dbReference>
<evidence type="ECO:0000256" key="2">
    <source>
        <dbReference type="ARBA" id="ARBA00022485"/>
    </source>
</evidence>
<dbReference type="EMBL" id="UINC01075002">
    <property type="protein sequence ID" value="SVC12759.1"/>
    <property type="molecule type" value="Genomic_DNA"/>
</dbReference>
<feature type="non-terminal residue" evidence="9">
    <location>
        <position position="229"/>
    </location>
</feature>
<evidence type="ECO:0000256" key="5">
    <source>
        <dbReference type="ARBA" id="ARBA00023004"/>
    </source>
</evidence>
<dbReference type="Gene3D" id="3.30.750.210">
    <property type="match status" value="1"/>
</dbReference>
<evidence type="ECO:0000259" key="8">
    <source>
        <dbReference type="PROSITE" id="PS51918"/>
    </source>
</evidence>
<dbReference type="InterPro" id="IPR013848">
    <property type="entry name" value="Methylthiotransferase_N"/>
</dbReference>
<sequence length="229" mass="25618">MKMPNVSDKSVYVETYGCQMNIRDGELMEGILADQGYEVSSSADEADVIIVNTCAIREHAEERVLGRIGQLYALKKDRPEVILGVTGCMAQRLGELILERAPYVDLVMGPDGYRSLPEQLERIWRGSKTVPSRSPKRRGPQLAVLNLNKDENYEGLAQRRTSAVSAWVPIQRGCDHRCTFCIVPYVRGPEKNRKFSEVLNEVEEIAKSGRTEVTLLGQTVNSYESEGVP</sequence>
<comment type="cofactor">
    <cofactor evidence="1">
        <name>[4Fe-4S] cluster</name>
        <dbReference type="ChEBI" id="CHEBI:49883"/>
    </cofactor>
</comment>
<name>A0A382JLZ5_9ZZZZ</name>
<keyword evidence="4" id="KW-0479">Metal-binding</keyword>
<dbReference type="AlphaFoldDB" id="A0A382JLZ5"/>
<dbReference type="PROSITE" id="PS51918">
    <property type="entry name" value="RADICAL_SAM"/>
    <property type="match status" value="1"/>
</dbReference>
<dbReference type="GO" id="GO:0005829">
    <property type="term" value="C:cytosol"/>
    <property type="evidence" value="ECO:0007669"/>
    <property type="project" value="TreeGrafter"/>
</dbReference>
<protein>
    <submittedName>
        <fullName evidence="9">Uncharacterized protein</fullName>
    </submittedName>
</protein>
<dbReference type="PANTHER" id="PTHR43020:SF2">
    <property type="entry name" value="MITOCHONDRIAL TRNA METHYLTHIOTRANSFERASE CDK5RAP1"/>
    <property type="match status" value="1"/>
</dbReference>
<dbReference type="PROSITE" id="PS01278">
    <property type="entry name" value="MTTASE_RADICAL"/>
    <property type="match status" value="1"/>
</dbReference>
<dbReference type="PANTHER" id="PTHR43020">
    <property type="entry name" value="CDK5 REGULATORY SUBUNIT-ASSOCIATED PROTEIN 1"/>
    <property type="match status" value="1"/>
</dbReference>
<evidence type="ECO:0000256" key="4">
    <source>
        <dbReference type="ARBA" id="ARBA00022723"/>
    </source>
</evidence>
<dbReference type="InterPro" id="IPR038135">
    <property type="entry name" value="Methylthiotransferase_N_sf"/>
</dbReference>
<gene>
    <name evidence="9" type="ORF">METZ01_LOCUS265613</name>
</gene>
<dbReference type="SFLD" id="SFLDG01082">
    <property type="entry name" value="B12-binding_domain_containing"/>
    <property type="match status" value="1"/>
</dbReference>
<evidence type="ECO:0000259" key="7">
    <source>
        <dbReference type="PROSITE" id="PS51449"/>
    </source>
</evidence>
<evidence type="ECO:0000256" key="6">
    <source>
        <dbReference type="ARBA" id="ARBA00023014"/>
    </source>
</evidence>
<proteinExistence type="predicted"/>
<keyword evidence="3" id="KW-0949">S-adenosyl-L-methionine</keyword>
<dbReference type="Pfam" id="PF00919">
    <property type="entry name" value="UPF0004"/>
    <property type="match status" value="1"/>
</dbReference>